<dbReference type="Gene3D" id="3.20.20.80">
    <property type="entry name" value="Glycosidases"/>
    <property type="match status" value="1"/>
</dbReference>
<dbReference type="Pfam" id="PF00754">
    <property type="entry name" value="F5_F8_type_C"/>
    <property type="match status" value="1"/>
</dbReference>
<keyword evidence="1" id="KW-1133">Transmembrane helix</keyword>
<feature type="domain" description="F5/8 type C" evidence="2">
    <location>
        <begin position="897"/>
        <end position="1043"/>
    </location>
</feature>
<gene>
    <name evidence="3" type="ORF">HNR08_000732</name>
</gene>
<dbReference type="InterPro" id="IPR008979">
    <property type="entry name" value="Galactose-bd-like_sf"/>
</dbReference>
<dbReference type="PROSITE" id="PS50022">
    <property type="entry name" value="FA58C_3"/>
    <property type="match status" value="1"/>
</dbReference>
<keyword evidence="1" id="KW-0812">Transmembrane</keyword>
<dbReference type="PANTHER" id="PTHR12631:SF10">
    <property type="entry name" value="BETA-XYLOSIDASE-LIKE PROTEIN-RELATED"/>
    <property type="match status" value="1"/>
</dbReference>
<proteinExistence type="predicted"/>
<dbReference type="RefSeq" id="WP_183834789.1">
    <property type="nucleotide sequence ID" value="NZ_JACHDN010000001.1"/>
</dbReference>
<dbReference type="AlphaFoldDB" id="A0A7W8W8M6"/>
<name>A0A7W8W8M6_9CELL</name>
<dbReference type="SUPFAM" id="SSF49785">
    <property type="entry name" value="Galactose-binding domain-like"/>
    <property type="match status" value="1"/>
</dbReference>
<dbReference type="SUPFAM" id="SSF63829">
    <property type="entry name" value="Calcium-dependent phosphotriesterase"/>
    <property type="match status" value="1"/>
</dbReference>
<dbReference type="Proteomes" id="UP000564629">
    <property type="component" value="Unassembled WGS sequence"/>
</dbReference>
<dbReference type="GO" id="GO:0004553">
    <property type="term" value="F:hydrolase activity, hydrolyzing O-glycosyl compounds"/>
    <property type="evidence" value="ECO:0007669"/>
    <property type="project" value="TreeGrafter"/>
</dbReference>
<evidence type="ECO:0000313" key="3">
    <source>
        <dbReference type="EMBL" id="MBB5471996.1"/>
    </source>
</evidence>
<evidence type="ECO:0000313" key="4">
    <source>
        <dbReference type="Proteomes" id="UP000564629"/>
    </source>
</evidence>
<keyword evidence="1" id="KW-0472">Membrane</keyword>
<protein>
    <recommendedName>
        <fullName evidence="2">F5/8 type C domain-containing protein</fullName>
    </recommendedName>
</protein>
<dbReference type="InterPro" id="IPR000421">
    <property type="entry name" value="FA58C"/>
</dbReference>
<comment type="caution">
    <text evidence="3">The sequence shown here is derived from an EMBL/GenBank/DDBJ whole genome shotgun (WGS) entry which is preliminary data.</text>
</comment>
<reference evidence="3 4" key="1">
    <citation type="submission" date="2020-08" db="EMBL/GenBank/DDBJ databases">
        <title>Sequencing the genomes of 1000 actinobacteria strains.</title>
        <authorList>
            <person name="Klenk H.-P."/>
        </authorList>
    </citation>
    <scope>NUCLEOTIDE SEQUENCE [LARGE SCALE GENOMIC DNA]</scope>
    <source>
        <strain evidence="3 4">DSM 9581</strain>
    </source>
</reference>
<accession>A0A7W8W8M6</accession>
<evidence type="ECO:0000256" key="1">
    <source>
        <dbReference type="SAM" id="Phobius"/>
    </source>
</evidence>
<dbReference type="EMBL" id="JACHDN010000001">
    <property type="protein sequence ID" value="MBB5471996.1"/>
    <property type="molecule type" value="Genomic_DNA"/>
</dbReference>
<dbReference type="SUPFAM" id="SSF51445">
    <property type="entry name" value="(Trans)glycosidases"/>
    <property type="match status" value="1"/>
</dbReference>
<evidence type="ECO:0000259" key="2">
    <source>
        <dbReference type="PROSITE" id="PS50022"/>
    </source>
</evidence>
<organism evidence="3 4">
    <name type="scientific">Cellulomonas hominis</name>
    <dbReference type="NCBI Taxonomy" id="156981"/>
    <lineage>
        <taxon>Bacteria</taxon>
        <taxon>Bacillati</taxon>
        <taxon>Actinomycetota</taxon>
        <taxon>Actinomycetes</taxon>
        <taxon>Micrococcales</taxon>
        <taxon>Cellulomonadaceae</taxon>
        <taxon>Cellulomonas</taxon>
    </lineage>
</organism>
<dbReference type="InterPro" id="IPR017853">
    <property type="entry name" value="GH"/>
</dbReference>
<dbReference type="InterPro" id="IPR051923">
    <property type="entry name" value="Glycosyl_Hydrolase_39"/>
</dbReference>
<feature type="transmembrane region" description="Helical" evidence="1">
    <location>
        <begin position="12"/>
        <end position="34"/>
    </location>
</feature>
<dbReference type="Gene3D" id="2.60.120.260">
    <property type="entry name" value="Galactose-binding domain-like"/>
    <property type="match status" value="1"/>
</dbReference>
<dbReference type="PANTHER" id="PTHR12631">
    <property type="entry name" value="ALPHA-L-IDURONIDASE"/>
    <property type="match status" value="1"/>
</dbReference>
<sequence length="1076" mass="110418">MTETGPGRGRRTRWAVAAGVVAVAVAAAGTTVALTRERDASSAADGAAPPSAGVPAARMCGVVDPGRFAALAADAPSVEPRALVPDLTAAGGGEPGGLEAVGDHVATLAHGDGGSVITTWSASGAAERTVTIPGAPGVFTLAPDGAVIAPTGTEPGTEVGSWTGGDDPGTVWDVADAGEGRVIDVLPFTAGEAGVVAAVAFEGSRTLGLLHADGTVSDGPELAWDWYPRFFVQPDGTLFVLSDVDGESTYTTLTRYDADGEVLLEVGGRMAEDSDNGRPQVIDHPSGVAPAPDGDGFLVFGPTWRIAEIGPDGVWRGVALSERGEGSTFRMAEQSPLRRVGDDYVFLSATEDGTVQLTRVTAPEMRTLLDAPITWNVAVSGATDKLGFGAGLATDAPYDYFADGETPAVHATFDPWWGAVSGDYELRYEVSGDPWAQPAIAPVTGTVAIPADGGEVPLDLPAARPGPYQVHATLVEKATGDARSATCLRYAVGAPGATFDPGALADGADWGGAGPLRGVQLADELGLGMHRVQLDFSGMVPEGARPSVAALDLGAIPGAEEDDPFAGLAAAASEAVERGVLLYVQIGEADQRAQQAVADGSWGAWVSAIVTAIHEGAPDVTLWAPWNEPNNTGIGGADYARDILAPAADAVHRADPRARVIGGNALNVVVPWYAEAVDAGACASWDVVGIHPYTGFNRSWDEEGAQGPIGQITELREVLAACGDDVEVWNTESGWWSDGPANEWHQAYDVARTSLWQSALGVGAWMYFFSEGGWGEAENTWSLVQVGSYVKPGALAMATVGPLLAGRPAAEPAEVEDPTVRAMTVPPAPGSDADPLLAVWTLDALTDVALLADEDAAVTVTDVYGATRTVDVVGGEATTFRATGAPQFLAAPSSTRLRVAALDGGSNLLAGGTVTASSTSDGDAATLVTAEGALATPWRAGGSTAEGPDVSPWVRVELAEPATLDRVVIGSAGIRCCTTGVKDAVVEVESDGAWTEVGRVEGAFLERTSTVRFDPVEATAVRVTVPTTEQRDVTIPSANYSGQSGGLLPAWEPVQAEPTWPVSLVGLAAYGPGRAP</sequence>